<feature type="chain" id="PRO_5046092740" description="Lipoprotein" evidence="1">
    <location>
        <begin position="19"/>
        <end position="158"/>
    </location>
</feature>
<accession>A0ABY2TKV6</accession>
<protein>
    <recommendedName>
        <fullName evidence="4">Lipoprotein</fullName>
    </recommendedName>
</protein>
<evidence type="ECO:0000313" key="2">
    <source>
        <dbReference type="EMBL" id="TKX34566.1"/>
    </source>
</evidence>
<gene>
    <name evidence="2" type="ORF">CQA75_01255</name>
</gene>
<comment type="caution">
    <text evidence="2">The sequence shown here is derived from an EMBL/GenBank/DDBJ whole genome shotgun (WGS) entry which is preliminary data.</text>
</comment>
<proteinExistence type="predicted"/>
<keyword evidence="1" id="KW-0732">Signal</keyword>
<dbReference type="Proteomes" id="UP000309584">
    <property type="component" value="Unassembled WGS sequence"/>
</dbReference>
<evidence type="ECO:0008006" key="4">
    <source>
        <dbReference type="Google" id="ProtNLM"/>
    </source>
</evidence>
<evidence type="ECO:0000313" key="3">
    <source>
        <dbReference type="Proteomes" id="UP000309584"/>
    </source>
</evidence>
<reference evidence="2 3" key="1">
    <citation type="submission" date="2018-05" db="EMBL/GenBank/DDBJ databases">
        <title>Novel Campyloabacter and Helicobacter Species and Strains.</title>
        <authorList>
            <person name="Mannion A.J."/>
            <person name="Shen Z."/>
            <person name="Fox J.G."/>
        </authorList>
    </citation>
    <scope>NUCLEOTIDE SEQUENCE [LARGE SCALE GENOMIC DNA]</scope>
    <source>
        <strain evidence="3">MIT10-5678</strain>
    </source>
</reference>
<dbReference type="RefSeq" id="WP_137623248.1">
    <property type="nucleotide sequence ID" value="NZ_NXLY01000002.1"/>
</dbReference>
<keyword evidence="3" id="KW-1185">Reference proteome</keyword>
<organism evidence="2 3">
    <name type="scientific">Campylobacter taeniopygiae</name>
    <dbReference type="NCBI Taxonomy" id="2510188"/>
    <lineage>
        <taxon>Bacteria</taxon>
        <taxon>Pseudomonadati</taxon>
        <taxon>Campylobacterota</taxon>
        <taxon>Epsilonproteobacteria</taxon>
        <taxon>Campylobacterales</taxon>
        <taxon>Campylobacteraceae</taxon>
        <taxon>Campylobacter</taxon>
    </lineage>
</organism>
<dbReference type="EMBL" id="NXLY01000002">
    <property type="protein sequence ID" value="TKX34566.1"/>
    <property type="molecule type" value="Genomic_DNA"/>
</dbReference>
<evidence type="ECO:0000256" key="1">
    <source>
        <dbReference type="SAM" id="SignalP"/>
    </source>
</evidence>
<sequence length="158" mass="18452">MKKIFFFFLIIFFFNACAVKNQNNLSQSIAIIINSPFLKMSDFGFLIKENQTLNLEVYHLGQAFFNLKIKDKICLNAACYDKKVFNKKFFKNEYYDDILSDILNAKPLWQGKNLQKTASGFKQNLKAKNYEIFYAVSKNKISFFDTVSRIKIILGYQG</sequence>
<feature type="signal peptide" evidence="1">
    <location>
        <begin position="1"/>
        <end position="18"/>
    </location>
</feature>
<name>A0ABY2TKV6_9BACT</name>